<dbReference type="EMBL" id="JBJKFK010002405">
    <property type="protein sequence ID" value="KAL3311158.1"/>
    <property type="molecule type" value="Genomic_DNA"/>
</dbReference>
<keyword evidence="12" id="KW-1185">Reference proteome</keyword>
<dbReference type="AlphaFoldDB" id="A0ABD2PVP8"/>
<evidence type="ECO:0000256" key="3">
    <source>
        <dbReference type="ARBA" id="ARBA00022692"/>
    </source>
</evidence>
<sequence length="267" mass="30349">MLIKLGGIKYNHTICKINPKFLVANNLDIFMHQLVPIIVLISTTILISRKLKTRFDINNFRSIRNDPQKSSSRAEEASIKKPKRSKKKENLITKRLLLISSFFIFTSLPLVILNLIRNFKTRNCTLKARLPPYSNLLALSLNLFNTNFAVNFLFYVMTGKTFYKQAVALLVCDYRTFNALVSSTEEAKKKKIAHAQLADRKTKQALVNLNNAKTQVSILPVTTIEEETAKVNLSVLSSLSKRLSQQDTTSLEYMDLKCSDDIDGELD</sequence>
<evidence type="ECO:0000256" key="9">
    <source>
        <dbReference type="SAM" id="Phobius"/>
    </source>
</evidence>
<dbReference type="Proteomes" id="UP001626550">
    <property type="component" value="Unassembled WGS sequence"/>
</dbReference>
<accession>A0ABD2PVP8</accession>
<name>A0ABD2PVP8_9PLAT</name>
<evidence type="ECO:0000256" key="6">
    <source>
        <dbReference type="ARBA" id="ARBA00023136"/>
    </source>
</evidence>
<feature type="transmembrane region" description="Helical" evidence="9">
    <location>
        <begin position="29"/>
        <end position="47"/>
    </location>
</feature>
<dbReference type="PANTHER" id="PTHR24229">
    <property type="entry name" value="NEUROPEPTIDES RECEPTOR"/>
    <property type="match status" value="1"/>
</dbReference>
<reference evidence="11 12" key="1">
    <citation type="submission" date="2024-11" db="EMBL/GenBank/DDBJ databases">
        <title>Adaptive evolution of stress response genes in parasites aligns with host niche diversity.</title>
        <authorList>
            <person name="Hahn C."/>
            <person name="Resl P."/>
        </authorList>
    </citation>
    <scope>NUCLEOTIDE SEQUENCE [LARGE SCALE GENOMIC DNA]</scope>
    <source>
        <strain evidence="11">EGGRZ-B1_66</strain>
        <tissue evidence="11">Body</tissue>
    </source>
</reference>
<keyword evidence="5" id="KW-0297">G-protein coupled receptor</keyword>
<feature type="transmembrane region" description="Helical" evidence="9">
    <location>
        <begin position="96"/>
        <end position="116"/>
    </location>
</feature>
<evidence type="ECO:0000256" key="8">
    <source>
        <dbReference type="ARBA" id="ARBA00023224"/>
    </source>
</evidence>
<comment type="caution">
    <text evidence="11">The sequence shown here is derived from an EMBL/GenBank/DDBJ whole genome shotgun (WGS) entry which is preliminary data.</text>
</comment>
<dbReference type="Gene3D" id="1.20.1070.10">
    <property type="entry name" value="Rhodopsin 7-helix transmembrane proteins"/>
    <property type="match status" value="1"/>
</dbReference>
<protein>
    <recommendedName>
        <fullName evidence="10">G-protein coupled receptors family 1 profile domain-containing protein</fullName>
    </recommendedName>
</protein>
<evidence type="ECO:0000259" key="10">
    <source>
        <dbReference type="PROSITE" id="PS50262"/>
    </source>
</evidence>
<gene>
    <name evidence="11" type="ORF">Ciccas_010265</name>
</gene>
<evidence type="ECO:0000256" key="2">
    <source>
        <dbReference type="ARBA" id="ARBA00022475"/>
    </source>
</evidence>
<keyword evidence="3 9" id="KW-0812">Transmembrane</keyword>
<dbReference type="SUPFAM" id="SSF81321">
    <property type="entry name" value="Family A G protein-coupled receptor-like"/>
    <property type="match status" value="1"/>
</dbReference>
<evidence type="ECO:0000256" key="7">
    <source>
        <dbReference type="ARBA" id="ARBA00023170"/>
    </source>
</evidence>
<dbReference type="PROSITE" id="PS50262">
    <property type="entry name" value="G_PROTEIN_RECEP_F1_2"/>
    <property type="match status" value="1"/>
</dbReference>
<proteinExistence type="predicted"/>
<evidence type="ECO:0000313" key="12">
    <source>
        <dbReference type="Proteomes" id="UP001626550"/>
    </source>
</evidence>
<keyword evidence="4 9" id="KW-1133">Transmembrane helix</keyword>
<keyword evidence="6 9" id="KW-0472">Membrane</keyword>
<keyword evidence="8" id="KW-0807">Transducer</keyword>
<organism evidence="11 12">
    <name type="scientific">Cichlidogyrus casuarinus</name>
    <dbReference type="NCBI Taxonomy" id="1844966"/>
    <lineage>
        <taxon>Eukaryota</taxon>
        <taxon>Metazoa</taxon>
        <taxon>Spiralia</taxon>
        <taxon>Lophotrochozoa</taxon>
        <taxon>Platyhelminthes</taxon>
        <taxon>Monogenea</taxon>
        <taxon>Monopisthocotylea</taxon>
        <taxon>Dactylogyridea</taxon>
        <taxon>Ancyrocephalidae</taxon>
        <taxon>Cichlidogyrus</taxon>
    </lineage>
</organism>
<dbReference type="PANTHER" id="PTHR24229:SF40">
    <property type="entry name" value="ALLATOSTATIN C RECEPTOR 1-RELATED"/>
    <property type="match status" value="1"/>
</dbReference>
<evidence type="ECO:0000256" key="4">
    <source>
        <dbReference type="ARBA" id="ARBA00022989"/>
    </source>
</evidence>
<keyword evidence="2" id="KW-1003">Cell membrane</keyword>
<feature type="domain" description="G-protein coupled receptors family 1 profile" evidence="10">
    <location>
        <begin position="1"/>
        <end position="155"/>
    </location>
</feature>
<comment type="subcellular location">
    <subcellularLocation>
        <location evidence="1">Cell membrane</location>
        <topology evidence="1">Multi-pass membrane protein</topology>
    </subcellularLocation>
</comment>
<feature type="transmembrane region" description="Helical" evidence="9">
    <location>
        <begin position="136"/>
        <end position="156"/>
    </location>
</feature>
<evidence type="ECO:0000256" key="1">
    <source>
        <dbReference type="ARBA" id="ARBA00004651"/>
    </source>
</evidence>
<evidence type="ECO:0000256" key="5">
    <source>
        <dbReference type="ARBA" id="ARBA00023040"/>
    </source>
</evidence>
<keyword evidence="7" id="KW-0675">Receptor</keyword>
<dbReference type="GO" id="GO:0005886">
    <property type="term" value="C:plasma membrane"/>
    <property type="evidence" value="ECO:0007669"/>
    <property type="project" value="UniProtKB-SubCell"/>
</dbReference>
<dbReference type="GO" id="GO:0004930">
    <property type="term" value="F:G protein-coupled receptor activity"/>
    <property type="evidence" value="ECO:0007669"/>
    <property type="project" value="UniProtKB-KW"/>
</dbReference>
<evidence type="ECO:0000313" key="11">
    <source>
        <dbReference type="EMBL" id="KAL3311158.1"/>
    </source>
</evidence>
<dbReference type="InterPro" id="IPR017452">
    <property type="entry name" value="GPCR_Rhodpsn_7TM"/>
</dbReference>